<feature type="transmembrane region" description="Helical" evidence="1">
    <location>
        <begin position="334"/>
        <end position="354"/>
    </location>
</feature>
<keyword evidence="1" id="KW-1133">Transmembrane helix</keyword>
<dbReference type="AlphaFoldDB" id="A0A345UJQ7"/>
<feature type="transmembrane region" description="Helical" evidence="1">
    <location>
        <begin position="426"/>
        <end position="446"/>
    </location>
</feature>
<dbReference type="Gene3D" id="3.30.2090.10">
    <property type="entry name" value="Multidrug efflux transporter AcrB TolC docking domain, DN and DC subdomains"/>
    <property type="match status" value="2"/>
</dbReference>
<dbReference type="Gene3D" id="3.30.70.1440">
    <property type="entry name" value="Multidrug efflux transporter AcrB pore domain"/>
    <property type="match status" value="1"/>
</dbReference>
<dbReference type="RefSeq" id="WP_114983974.1">
    <property type="nucleotide sequence ID" value="NZ_CP027806.1"/>
</dbReference>
<keyword evidence="1" id="KW-0472">Membrane</keyword>
<feature type="transmembrane region" description="Helical" evidence="1">
    <location>
        <begin position="859"/>
        <end position="878"/>
    </location>
</feature>
<feature type="transmembrane region" description="Helical" evidence="1">
    <location>
        <begin position="992"/>
        <end position="1017"/>
    </location>
</feature>
<protein>
    <submittedName>
        <fullName evidence="2">Multidrug efflux pump subunit AcrB</fullName>
    </submittedName>
</protein>
<dbReference type="KEGG" id="cprv:CYPRO_1453"/>
<feature type="transmembrane region" description="Helical" evidence="1">
    <location>
        <begin position="384"/>
        <end position="406"/>
    </location>
</feature>
<evidence type="ECO:0000313" key="3">
    <source>
        <dbReference type="Proteomes" id="UP000254808"/>
    </source>
</evidence>
<feature type="transmembrane region" description="Helical" evidence="1">
    <location>
        <begin position="909"/>
        <end position="932"/>
    </location>
</feature>
<feature type="transmembrane region" description="Helical" evidence="1">
    <location>
        <begin position="518"/>
        <end position="541"/>
    </location>
</feature>
<feature type="transmembrane region" description="Helical" evidence="1">
    <location>
        <begin position="960"/>
        <end position="980"/>
    </location>
</feature>
<dbReference type="Proteomes" id="UP000254808">
    <property type="component" value="Chromosome"/>
</dbReference>
<dbReference type="OrthoDB" id="9798415at2"/>
<dbReference type="Gene3D" id="3.30.70.1430">
    <property type="entry name" value="Multidrug efflux transporter AcrB pore domain"/>
    <property type="match status" value="2"/>
</dbReference>
<dbReference type="PANTHER" id="PTHR32063">
    <property type="match status" value="1"/>
</dbReference>
<feature type="transmembrane region" description="Helical" evidence="1">
    <location>
        <begin position="885"/>
        <end position="903"/>
    </location>
</feature>
<dbReference type="GO" id="GO:0005886">
    <property type="term" value="C:plasma membrane"/>
    <property type="evidence" value="ECO:0007669"/>
    <property type="project" value="TreeGrafter"/>
</dbReference>
<dbReference type="GO" id="GO:0042910">
    <property type="term" value="F:xenobiotic transmembrane transporter activity"/>
    <property type="evidence" value="ECO:0007669"/>
    <property type="project" value="TreeGrafter"/>
</dbReference>
<dbReference type="Pfam" id="PF00873">
    <property type="entry name" value="ACR_tran"/>
    <property type="match status" value="1"/>
</dbReference>
<feature type="transmembrane region" description="Helical" evidence="1">
    <location>
        <begin position="7"/>
        <end position="30"/>
    </location>
</feature>
<keyword evidence="1" id="KW-0812">Transmembrane</keyword>
<evidence type="ECO:0000256" key="1">
    <source>
        <dbReference type="SAM" id="Phobius"/>
    </source>
</evidence>
<proteinExistence type="predicted"/>
<dbReference type="PANTHER" id="PTHR32063:SF33">
    <property type="entry name" value="RND SUPERFAMILY EFFLUX PUMP PERMEASE COMPONENT"/>
    <property type="match status" value="1"/>
</dbReference>
<gene>
    <name evidence="2" type="ORF">CYPRO_1453</name>
</gene>
<dbReference type="SUPFAM" id="SSF82714">
    <property type="entry name" value="Multidrug efflux transporter AcrB TolC docking domain, DN and DC subdomains"/>
    <property type="match status" value="2"/>
</dbReference>
<dbReference type="InterPro" id="IPR001036">
    <property type="entry name" value="Acrflvin-R"/>
</dbReference>
<feature type="transmembrane region" description="Helical" evidence="1">
    <location>
        <begin position="361"/>
        <end position="378"/>
    </location>
</feature>
<organism evidence="2 3">
    <name type="scientific">Cyclonatronum proteinivorum</name>
    <dbReference type="NCBI Taxonomy" id="1457365"/>
    <lineage>
        <taxon>Bacteria</taxon>
        <taxon>Pseudomonadati</taxon>
        <taxon>Balneolota</taxon>
        <taxon>Balneolia</taxon>
        <taxon>Balneolales</taxon>
        <taxon>Cyclonatronaceae</taxon>
        <taxon>Cyclonatronum</taxon>
    </lineage>
</organism>
<dbReference type="EMBL" id="CP027806">
    <property type="protein sequence ID" value="AXJ00709.1"/>
    <property type="molecule type" value="Genomic_DNA"/>
</dbReference>
<name>A0A345UJQ7_9BACT</name>
<reference evidence="2 3" key="1">
    <citation type="submission" date="2018-03" db="EMBL/GenBank/DDBJ databases">
        <title>Phenotypic and genomic properties of Cyclonatronum proteinivorum gen. nov., sp. nov., a haloalkaliphilic bacteroidete from soda lakes possessing Na+-translocating rhodopsin.</title>
        <authorList>
            <person name="Toshchakov S.V."/>
            <person name="Korzhenkov A."/>
            <person name="Samarov N.I."/>
            <person name="Kublanov I.V."/>
            <person name="Muntyan M.S."/>
            <person name="Sorokin D.Y."/>
        </authorList>
    </citation>
    <scope>NUCLEOTIDE SEQUENCE [LARGE SCALE GENOMIC DNA]</scope>
    <source>
        <strain evidence="2 3">Omega</strain>
    </source>
</reference>
<dbReference type="PRINTS" id="PR00702">
    <property type="entry name" value="ACRIFLAVINRP"/>
</dbReference>
<dbReference type="InterPro" id="IPR027463">
    <property type="entry name" value="AcrB_DN_DC_subdom"/>
</dbReference>
<dbReference type="SUPFAM" id="SSF82693">
    <property type="entry name" value="Multidrug efflux transporter AcrB pore domain, PN1, PN2, PC1 and PC2 subdomains"/>
    <property type="match status" value="2"/>
</dbReference>
<dbReference type="SUPFAM" id="SSF82866">
    <property type="entry name" value="Multidrug efflux transporter AcrB transmembrane domain"/>
    <property type="match status" value="2"/>
</dbReference>
<evidence type="ECO:0000313" key="2">
    <source>
        <dbReference type="EMBL" id="AXJ00709.1"/>
    </source>
</evidence>
<dbReference type="Gene3D" id="1.20.1640.10">
    <property type="entry name" value="Multidrug efflux transporter AcrB transmembrane domain"/>
    <property type="match status" value="2"/>
</dbReference>
<feature type="transmembrane region" description="Helical" evidence="1">
    <location>
        <begin position="458"/>
        <end position="481"/>
    </location>
</feature>
<dbReference type="Gene3D" id="3.30.70.1320">
    <property type="entry name" value="Multidrug efflux transporter AcrB pore domain like"/>
    <property type="match status" value="1"/>
</dbReference>
<accession>A0A345UJQ7</accession>
<keyword evidence="3" id="KW-1185">Reference proteome</keyword>
<sequence length="1053" mass="116614">MRELISYFISYKSVVNFTLVLIVIMGALFFSNLRYSFFPAEDVSFINIDITWVGASPSEIEEAAVAKIEDNLRGVSGIERFTSVSQNSFASIEVELQERVNADNVLLDIQNAVDQITTFPTTMEDPVVYKVEVLTDAMTIALSGSQPLEVIKDLAREIESDLLNQPGISKVTLEGYPDEEIEVTVREETLRAFGLTLGEVSRAIAQGNIELFGGTIRTGREEIQLIADSRVFFAQDMRNLVIRATPDGAQVLLGDIATVENRFEESPTRRFLNGMPAVSIRVDNTSDEDILETVEFLRTYLADFNENREDVRATIINDRADALEERIQILADNAWQGALLVVIVLGIFLNFRLALWVSLQIPVALLGMIIFAGIWGVTVNQLSMFGVILVLGILVDYGVVVSENIYQHFERGKDAINAAIDGTMELVAPLMLSFTTTVAAFSLFFFIDGRLGEFFSDISFVVIASNIVALLVGFFLLPALIANSKSLRKANVPNRFEKGFDRMFKAILTKFYAPSLRFGLRFPFVVILTVVGLFIVTIGGFRSGTITGTFFPNIEFDELSVSLRLPAGASDLVTEEILIEIEEAIARVDERLTDQAGGTSPIRYVQRIVGPQPNTGRIQVTLTKPEERDVLAFFIAGEIRDEVGDVPEAENLSFGAGAAFGQPISISMIHRFDDLEELREVKELLVSRLDAEDTIIDVVDNDQIGQREFNLRLKPLAELLGFTLQDITTQVREAFFGIEAQSLQRGDEEVKVWVRYDEATRSAPANLEGMRILGPDGGTFFLRDLAEIEERETVVLINRRDARREISVEADVASLDIPVPAVLGMIRSRILPEIQEQYPFVEFTFEGQARQSADTTDSAAKAGPIILLIMLFMILLNGRSISQTVVTIAILPFIIIGVAWGHVVSGIPLSIFSFLGMIALIGILLNNMFVLLSSFNENLKAGRGFVSSLYRAALSRFKPIMLTAITTAAGLTPLLLGTSIGAQFLKPTAVTVFYGLLFGTFLTLALAPCLMVLANHVKRFGLYPFRRRLVSKEEVETARIELKNIDTLKSEVR</sequence>